<reference evidence="2 3" key="1">
    <citation type="submission" date="2018-08" db="EMBL/GenBank/DDBJ databases">
        <title>Genomic investigation of the strawberry pathogen Phytophthora fragariae indicates pathogenicity is determined by transcriptional variation in three key races.</title>
        <authorList>
            <person name="Adams T.M."/>
            <person name="Armitage A.D."/>
            <person name="Sobczyk M.K."/>
            <person name="Bates H.J."/>
            <person name="Dunwell J.M."/>
            <person name="Nellist C.F."/>
            <person name="Harrison R.J."/>
        </authorList>
    </citation>
    <scope>NUCLEOTIDE SEQUENCE [LARGE SCALE GENOMIC DNA]</scope>
    <source>
        <strain evidence="1 4">SCRP324</strain>
        <strain evidence="2 3">SCRP333</strain>
    </source>
</reference>
<dbReference type="AlphaFoldDB" id="A0A6A4FVA9"/>
<sequence length="335" mass="37354">MRGKAGLRARSLGAGRQEKRAGGGFGAHFLICRTARSDAIGFLCLCVELGFRQHPQQPTDLLAPPQSPTRAVPPSRPAVMMNSQSHSNMHVAALQPSLSPQSVTRRATVANDGELYRHRASGATIERAPCADSKVDVQILRKLSASVSHFEGPRKNLSFVVSVETLIPGRRAFSDERESCQLVARSFDDFRRFRRSLLARVGSLHDPSLLLSGRSGKCRCEGDNGCPFDVTRGFLERLKFTRMPFLSLGESEADLTKRQQEMDNFLHIIFAILHRMQPGAWHPECRFLQDVMAFLEVEESFSQQMELLLRAKNRHMNLDGWKAHTLETFGSGIGV</sequence>
<dbReference type="Gene3D" id="3.30.1520.10">
    <property type="entry name" value="Phox-like domain"/>
    <property type="match status" value="1"/>
</dbReference>
<evidence type="ECO:0000313" key="3">
    <source>
        <dbReference type="Proteomes" id="UP000434957"/>
    </source>
</evidence>
<dbReference type="EMBL" id="QXFT01000194">
    <property type="protein sequence ID" value="KAE9351381.1"/>
    <property type="molecule type" value="Genomic_DNA"/>
</dbReference>
<evidence type="ECO:0000313" key="2">
    <source>
        <dbReference type="EMBL" id="KAE9351381.1"/>
    </source>
</evidence>
<organism evidence="2 3">
    <name type="scientific">Phytophthora rubi</name>
    <dbReference type="NCBI Taxonomy" id="129364"/>
    <lineage>
        <taxon>Eukaryota</taxon>
        <taxon>Sar</taxon>
        <taxon>Stramenopiles</taxon>
        <taxon>Oomycota</taxon>
        <taxon>Peronosporomycetes</taxon>
        <taxon>Peronosporales</taxon>
        <taxon>Peronosporaceae</taxon>
        <taxon>Phytophthora</taxon>
    </lineage>
</organism>
<proteinExistence type="predicted"/>
<evidence type="ECO:0000313" key="1">
    <source>
        <dbReference type="EMBL" id="KAE9036177.1"/>
    </source>
</evidence>
<protein>
    <recommendedName>
        <fullName evidence="5">PX domain-containing protein</fullName>
    </recommendedName>
</protein>
<gene>
    <name evidence="1" type="ORF">PR002_g7216</name>
    <name evidence="2" type="ORF">PR003_g4920</name>
</gene>
<evidence type="ECO:0008006" key="5">
    <source>
        <dbReference type="Google" id="ProtNLM"/>
    </source>
</evidence>
<accession>A0A6A4FVA9</accession>
<dbReference type="GO" id="GO:0035091">
    <property type="term" value="F:phosphatidylinositol binding"/>
    <property type="evidence" value="ECO:0007669"/>
    <property type="project" value="InterPro"/>
</dbReference>
<dbReference type="Proteomes" id="UP000434957">
    <property type="component" value="Unassembled WGS sequence"/>
</dbReference>
<name>A0A6A4FVA9_9STRA</name>
<comment type="caution">
    <text evidence="2">The sequence shown here is derived from an EMBL/GenBank/DDBJ whole genome shotgun (WGS) entry which is preliminary data.</text>
</comment>
<dbReference type="OrthoDB" id="100592at2759"/>
<keyword evidence="3" id="KW-1185">Reference proteome</keyword>
<dbReference type="InterPro" id="IPR036871">
    <property type="entry name" value="PX_dom_sf"/>
</dbReference>
<dbReference type="EMBL" id="QXFU01000340">
    <property type="protein sequence ID" value="KAE9036177.1"/>
    <property type="molecule type" value="Genomic_DNA"/>
</dbReference>
<dbReference type="Proteomes" id="UP000435112">
    <property type="component" value="Unassembled WGS sequence"/>
</dbReference>
<evidence type="ECO:0000313" key="4">
    <source>
        <dbReference type="Proteomes" id="UP000435112"/>
    </source>
</evidence>